<reference evidence="1 2" key="1">
    <citation type="submission" date="2017-09" db="EMBL/GenBank/DDBJ databases">
        <authorList>
            <person name="Ehlers B."/>
            <person name="Leendertz F.H."/>
        </authorList>
    </citation>
    <scope>NUCLEOTIDE SEQUENCE [LARGE SCALE GENOMIC DNA]</scope>
</reference>
<sequence length="88" mass="10362">MKTAVFYAVRIHNGHPGDNSEPCVSEASYKLIKDLLELSQGDANRLASDLKRHAVRNKELYEENYRLRDRLEKYEPPLAERIRRIHQK</sequence>
<proteinExistence type="predicted"/>
<name>A0A2H4P6S0_9CAUD</name>
<dbReference type="Proteomes" id="UP000241090">
    <property type="component" value="Segment"/>
</dbReference>
<protein>
    <submittedName>
        <fullName evidence="1">Uncharacterized protein</fullName>
    </submittedName>
</protein>
<organism evidence="1 2">
    <name type="scientific">Pseudomonas phage tabernarius</name>
    <dbReference type="NCBI Taxonomy" id="2048978"/>
    <lineage>
        <taxon>Viruses</taxon>
        <taxon>Duplodnaviria</taxon>
        <taxon>Heunggongvirae</taxon>
        <taxon>Uroviricota</taxon>
        <taxon>Caudoviricetes</taxon>
        <taxon>Lindbergviridae</taxon>
        <taxon>Tabernariusvirus</taxon>
        <taxon>Tabernariusvirus tabernarius</taxon>
    </lineage>
</organism>
<evidence type="ECO:0000313" key="1">
    <source>
        <dbReference type="EMBL" id="ATW57876.1"/>
    </source>
</evidence>
<gene>
    <name evidence="1" type="ORF">CNR33_00030</name>
</gene>
<keyword evidence="2" id="KW-1185">Reference proteome</keyword>
<accession>A0A2H4P6S0</accession>
<dbReference type="EMBL" id="MG018926">
    <property type="protein sequence ID" value="ATW57876.1"/>
    <property type="molecule type" value="Genomic_DNA"/>
</dbReference>
<evidence type="ECO:0000313" key="2">
    <source>
        <dbReference type="Proteomes" id="UP000241090"/>
    </source>
</evidence>